<evidence type="ECO:0000313" key="4">
    <source>
        <dbReference type="EMBL" id="USG99891.1"/>
    </source>
</evidence>
<dbReference type="Gene3D" id="3.90.400.10">
    <property type="entry name" value="Oligo-1,6-glucosidase, Domain 2"/>
    <property type="match status" value="1"/>
</dbReference>
<dbReference type="InterPro" id="IPR013783">
    <property type="entry name" value="Ig-like_fold"/>
</dbReference>
<dbReference type="InterPro" id="IPR032640">
    <property type="entry name" value="AMPK1_CBM"/>
</dbReference>
<accession>A0A9E7SCW8</accession>
<dbReference type="KEGG" id="thei:K1720_10485"/>
<keyword evidence="1" id="KW-0378">Hydrolase</keyword>
<dbReference type="GO" id="GO:0005975">
    <property type="term" value="P:carbohydrate metabolic process"/>
    <property type="evidence" value="ECO:0007669"/>
    <property type="project" value="InterPro"/>
</dbReference>
<dbReference type="CDD" id="cd02859">
    <property type="entry name" value="E_set_AMPKbeta_like_N"/>
    <property type="match status" value="1"/>
</dbReference>
<evidence type="ECO:0000313" key="5">
    <source>
        <dbReference type="Proteomes" id="UP001056425"/>
    </source>
</evidence>
<dbReference type="EMBL" id="CP080572">
    <property type="protein sequence ID" value="USG99891.1"/>
    <property type="molecule type" value="Genomic_DNA"/>
</dbReference>
<name>A0A9E7SCW8_9EURY</name>
<dbReference type="InterPro" id="IPR017853">
    <property type="entry name" value="GH"/>
</dbReference>
<dbReference type="Gene3D" id="3.20.20.80">
    <property type="entry name" value="Glycosidases"/>
    <property type="match status" value="1"/>
</dbReference>
<dbReference type="AlphaFoldDB" id="A0A9E7SCW8"/>
<dbReference type="CDD" id="cd11338">
    <property type="entry name" value="AmyAc_CMD"/>
    <property type="match status" value="1"/>
</dbReference>
<proteinExistence type="predicted"/>
<dbReference type="GeneID" id="72778781"/>
<dbReference type="PANTHER" id="PTHR10357">
    <property type="entry name" value="ALPHA-AMYLASE FAMILY MEMBER"/>
    <property type="match status" value="1"/>
</dbReference>
<dbReference type="SMART" id="SM00642">
    <property type="entry name" value="Aamy"/>
    <property type="match status" value="1"/>
</dbReference>
<keyword evidence="5" id="KW-1185">Reference proteome</keyword>
<organism evidence="4 5">
    <name type="scientific">Thermococcus argininiproducens</name>
    <dbReference type="NCBI Taxonomy" id="2866384"/>
    <lineage>
        <taxon>Archaea</taxon>
        <taxon>Methanobacteriati</taxon>
        <taxon>Methanobacteriota</taxon>
        <taxon>Thermococci</taxon>
        <taxon>Thermococcales</taxon>
        <taxon>Thermococcaceae</taxon>
        <taxon>Thermococcus</taxon>
    </lineage>
</organism>
<dbReference type="InterPro" id="IPR014756">
    <property type="entry name" value="Ig_E-set"/>
</dbReference>
<dbReference type="RefSeq" id="WP_251949161.1">
    <property type="nucleotide sequence ID" value="NZ_CP080572.1"/>
</dbReference>
<dbReference type="PROSITE" id="PS51257">
    <property type="entry name" value="PROKAR_LIPOPROTEIN"/>
    <property type="match status" value="1"/>
</dbReference>
<dbReference type="GO" id="GO:0016798">
    <property type="term" value="F:hydrolase activity, acting on glycosyl bonds"/>
    <property type="evidence" value="ECO:0007669"/>
    <property type="project" value="UniProtKB-KW"/>
</dbReference>
<reference evidence="4 5" key="1">
    <citation type="submission" date="2021-08" db="EMBL/GenBank/DDBJ databases">
        <title>Thermococcus onnuriiensis IOH2.</title>
        <authorList>
            <person name="Park Y.-J."/>
        </authorList>
    </citation>
    <scope>NUCLEOTIDE SEQUENCE [LARGE SCALE GENOMIC DNA]</scope>
    <source>
        <strain evidence="4 5">IOH2</strain>
    </source>
</reference>
<protein>
    <submittedName>
        <fullName evidence="4">Alpha amylase C-terminal domain-containing protein</fullName>
    </submittedName>
</protein>
<keyword evidence="2" id="KW-0326">Glycosidase</keyword>
<evidence type="ECO:0000256" key="2">
    <source>
        <dbReference type="ARBA" id="ARBA00023295"/>
    </source>
</evidence>
<gene>
    <name evidence="4" type="ORF">K1720_10485</name>
</gene>
<dbReference type="InterPro" id="IPR045857">
    <property type="entry name" value="O16G_dom_2"/>
</dbReference>
<feature type="domain" description="Glycosyl hydrolase family 13 catalytic" evidence="3">
    <location>
        <begin position="269"/>
        <end position="658"/>
    </location>
</feature>
<dbReference type="Pfam" id="PF02806">
    <property type="entry name" value="Alpha-amylase_C"/>
    <property type="match status" value="1"/>
</dbReference>
<evidence type="ECO:0000256" key="1">
    <source>
        <dbReference type="ARBA" id="ARBA00022801"/>
    </source>
</evidence>
<dbReference type="PANTHER" id="PTHR10357:SF210">
    <property type="entry name" value="MALTODEXTRIN GLUCOSIDASE"/>
    <property type="match status" value="1"/>
</dbReference>
<dbReference type="InterPro" id="IPR006047">
    <property type="entry name" value="GH13_cat_dom"/>
</dbReference>
<dbReference type="Proteomes" id="UP001056425">
    <property type="component" value="Chromosome"/>
</dbReference>
<evidence type="ECO:0000259" key="3">
    <source>
        <dbReference type="SMART" id="SM00642"/>
    </source>
</evidence>
<dbReference type="SUPFAM" id="SSF51445">
    <property type="entry name" value="(Trans)glycosidases"/>
    <property type="match status" value="1"/>
</dbReference>
<sequence length="737" mass="84118">MEKRHLSLIFILLILSVTFAGCITQTNIKTETLVLPEGNYTTIYLNEKDTSQCPASKVPVTFTYMPPKNESITSVSLRGSFNDWAEWPMQKENGAWSITVCLEPGRYEYKFFINGEWVKDMSSDKYGNPVDPEADEYVDDGFGGKNAVRIVEGSMGFVLEHNPGDPAYLCVADNRTVVRFKTKPGQVQSAVLVTNLGEYEMSLQLWWGSGEMWRVELPFVEPIEYYIKLTTPDNEEFLVLNTSTDAFFSFDGSNDFPQVEWVSKGVGYQIFPDRFNNGDPSNDALALQTDEFWFNELIEDRPILSNWSDPITPLHCCHQYFGGDIRGILEKLDYLQELGVTFIYLNPIFLAGSAHGYDIYDYYRIDPQFGTEEELKLFLEEAHKRGIRVIFDFVPNHSGIGHWAFLDVASRGKESPYWNWYFIQKWPFKLGDGKAYIGWWGIGSLPKLNTMNPEVKEYLIGAALYWLDFGFDGIRVDVPNELINADEFFSELRQRVKEKHPDAYIVGEIWQLSPKWVQGDKFDSLMNYALGRDILLNYALGTWNGERTLELLGRYFASYGENVVAMGFNLISSHDTSRLLTDLGGGRFGENPKPEAIERLKMLSTLLYSLPGAPITFQGDERGILGEKEYYDAHRYPIQWDKVNEEVLTHYRGLGMLRKRIPALTSSAIKFYTAKNGVIAFFRGHENEVLVLANNGKTSTSIVLPPGKWKLVWPTEEGIFEGEIEVPPVITLVLERE</sequence>
<dbReference type="Gene3D" id="2.60.40.10">
    <property type="entry name" value="Immunoglobulins"/>
    <property type="match status" value="1"/>
</dbReference>
<dbReference type="GO" id="GO:0043169">
    <property type="term" value="F:cation binding"/>
    <property type="evidence" value="ECO:0007669"/>
    <property type="project" value="InterPro"/>
</dbReference>
<dbReference type="Pfam" id="PF16561">
    <property type="entry name" value="AMPK1_CBM"/>
    <property type="match status" value="1"/>
</dbReference>
<dbReference type="Pfam" id="PF00128">
    <property type="entry name" value="Alpha-amylase"/>
    <property type="match status" value="1"/>
</dbReference>
<dbReference type="InterPro" id="IPR006048">
    <property type="entry name" value="A-amylase/branching_C"/>
</dbReference>
<dbReference type="SUPFAM" id="SSF81296">
    <property type="entry name" value="E set domains"/>
    <property type="match status" value="1"/>
</dbReference>